<evidence type="ECO:0000256" key="1">
    <source>
        <dbReference type="ARBA" id="ARBA00006641"/>
    </source>
</evidence>
<dbReference type="GO" id="GO:0008234">
    <property type="term" value="F:cysteine-type peptidase activity"/>
    <property type="evidence" value="ECO:0007669"/>
    <property type="project" value="UniProtKB-KW"/>
</dbReference>
<dbReference type="RefSeq" id="XP_001028135.1">
    <property type="nucleotide sequence ID" value="XM_001028135.1"/>
</dbReference>
<gene>
    <name evidence="5" type="ORF">TTHERM_00527300</name>
</gene>
<dbReference type="HOGENOM" id="CLU_070714_0_0_1"/>
<evidence type="ECO:0000313" key="6">
    <source>
        <dbReference type="Proteomes" id="UP000009168"/>
    </source>
</evidence>
<reference evidence="6" key="1">
    <citation type="journal article" date="2006" name="PLoS Biol.">
        <title>Macronuclear genome sequence of the ciliate Tetrahymena thermophila, a model eukaryote.</title>
        <authorList>
            <person name="Eisen J.A."/>
            <person name="Coyne R.S."/>
            <person name="Wu M."/>
            <person name="Wu D."/>
            <person name="Thiagarajan M."/>
            <person name="Wortman J.R."/>
            <person name="Badger J.H."/>
            <person name="Ren Q."/>
            <person name="Amedeo P."/>
            <person name="Jones K.M."/>
            <person name="Tallon L.J."/>
            <person name="Delcher A.L."/>
            <person name="Salzberg S.L."/>
            <person name="Silva J.C."/>
            <person name="Haas B.J."/>
            <person name="Majoros W.H."/>
            <person name="Farzad M."/>
            <person name="Carlton J.M."/>
            <person name="Smith R.K. Jr."/>
            <person name="Garg J."/>
            <person name="Pearlman R.E."/>
            <person name="Karrer K.M."/>
            <person name="Sun L."/>
            <person name="Manning G."/>
            <person name="Elde N.C."/>
            <person name="Turkewitz A.P."/>
            <person name="Asai D.J."/>
            <person name="Wilkes D.E."/>
            <person name="Wang Y."/>
            <person name="Cai H."/>
            <person name="Collins K."/>
            <person name="Stewart B.A."/>
            <person name="Lee S.R."/>
            <person name="Wilamowska K."/>
            <person name="Weinberg Z."/>
            <person name="Ruzzo W.L."/>
            <person name="Wloga D."/>
            <person name="Gaertig J."/>
            <person name="Frankel J."/>
            <person name="Tsao C.-C."/>
            <person name="Gorovsky M.A."/>
            <person name="Keeling P.J."/>
            <person name="Waller R.F."/>
            <person name="Patron N.J."/>
            <person name="Cherry J.M."/>
            <person name="Stover N.A."/>
            <person name="Krieger C.J."/>
            <person name="del Toro C."/>
            <person name="Ryder H.F."/>
            <person name="Williamson S.C."/>
            <person name="Barbeau R.A."/>
            <person name="Hamilton E.P."/>
            <person name="Orias E."/>
        </authorList>
    </citation>
    <scope>NUCLEOTIDE SEQUENCE [LARGE SCALE GENOMIC DNA]</scope>
    <source>
        <strain evidence="6">SB210</strain>
    </source>
</reference>
<dbReference type="OMA" id="PGRFVCN"/>
<dbReference type="InterPro" id="IPR016125">
    <property type="entry name" value="Peptidase_C15-like"/>
</dbReference>
<protein>
    <submittedName>
        <fullName evidence="5">Pyroglutamyl-peptidase I</fullName>
    </submittedName>
</protein>
<dbReference type="PANTHER" id="PTHR23402:SF1">
    <property type="entry name" value="PYROGLUTAMYL-PEPTIDASE I"/>
    <property type="match status" value="1"/>
</dbReference>
<dbReference type="Gene3D" id="3.40.630.20">
    <property type="entry name" value="Peptidase C15, pyroglutamyl peptidase I-like"/>
    <property type="match status" value="1"/>
</dbReference>
<dbReference type="InterPro" id="IPR036440">
    <property type="entry name" value="Peptidase_C15-like_sf"/>
</dbReference>
<keyword evidence="2" id="KW-0645">Protease</keyword>
<evidence type="ECO:0000313" key="5">
    <source>
        <dbReference type="EMBL" id="EAS07893.1"/>
    </source>
</evidence>
<dbReference type="KEGG" id="tet:TTHERM_00527300"/>
<dbReference type="GeneID" id="7827580"/>
<organism evidence="5 6">
    <name type="scientific">Tetrahymena thermophila (strain SB210)</name>
    <dbReference type="NCBI Taxonomy" id="312017"/>
    <lineage>
        <taxon>Eukaryota</taxon>
        <taxon>Sar</taxon>
        <taxon>Alveolata</taxon>
        <taxon>Ciliophora</taxon>
        <taxon>Intramacronucleata</taxon>
        <taxon>Oligohymenophorea</taxon>
        <taxon>Hymenostomatida</taxon>
        <taxon>Tetrahymenina</taxon>
        <taxon>Tetrahymenidae</taxon>
        <taxon>Tetrahymena</taxon>
    </lineage>
</organism>
<dbReference type="EMBL" id="GG662209">
    <property type="protein sequence ID" value="EAS07893.1"/>
    <property type="molecule type" value="Genomic_DNA"/>
</dbReference>
<dbReference type="Proteomes" id="UP000009168">
    <property type="component" value="Unassembled WGS sequence"/>
</dbReference>
<dbReference type="SUPFAM" id="SSF53182">
    <property type="entry name" value="Pyrrolidone carboxyl peptidase (pyroglutamate aminopeptidase)"/>
    <property type="match status" value="1"/>
</dbReference>
<dbReference type="eggNOG" id="KOG4755">
    <property type="taxonomic scope" value="Eukaryota"/>
</dbReference>
<dbReference type="InParanoid" id="I7MN45"/>
<keyword evidence="4" id="KW-0788">Thiol protease</keyword>
<name>I7MN45_TETTS</name>
<evidence type="ECO:0000256" key="4">
    <source>
        <dbReference type="ARBA" id="ARBA00022807"/>
    </source>
</evidence>
<keyword evidence="6" id="KW-1185">Reference proteome</keyword>
<proteinExistence type="inferred from homology"/>
<dbReference type="OrthoDB" id="407146at2759"/>
<sequence>MQQQQQQKDIYFFLTGFGEFYGVKDNPTKTLIESLKNEEKEQLSVLHAEVLEVSIQGVDEYINQIGDNIQKRNDNNSIYVLLHFGVDANSKNFVLEQTGYNQKHFICPDMRNNTPCQQLISKDFNIDHGLKTNLDLEEVKNLILSESIKVTANKDVFKLGNDPGRYICNYIYFRSLHCFQHQIQNTGSQIYSLFIHCPPFKEINQETQKDLVFILIKSIQKSLLNEKQQ</sequence>
<keyword evidence="3" id="KW-0378">Hydrolase</keyword>
<evidence type="ECO:0000256" key="2">
    <source>
        <dbReference type="ARBA" id="ARBA00022670"/>
    </source>
</evidence>
<dbReference type="PANTHER" id="PTHR23402">
    <property type="entry name" value="PROTEASE FAMILY C15 PYROGLUTAMYL-PEPTIDASE I-RELATED"/>
    <property type="match status" value="1"/>
</dbReference>
<dbReference type="AlphaFoldDB" id="I7MN45"/>
<dbReference type="Pfam" id="PF01470">
    <property type="entry name" value="Peptidase_C15"/>
    <property type="match status" value="1"/>
</dbReference>
<evidence type="ECO:0000256" key="3">
    <source>
        <dbReference type="ARBA" id="ARBA00022801"/>
    </source>
</evidence>
<accession>I7MN45</accession>
<comment type="similarity">
    <text evidence="1">Belongs to the peptidase C15 family.</text>
</comment>
<dbReference type="GO" id="GO:0006508">
    <property type="term" value="P:proteolysis"/>
    <property type="evidence" value="ECO:0007669"/>
    <property type="project" value="UniProtKB-KW"/>
</dbReference>